<dbReference type="VEuPathDB" id="VectorBase:RSAN_040482"/>
<evidence type="ECO:0000313" key="3">
    <source>
        <dbReference type="Proteomes" id="UP000821837"/>
    </source>
</evidence>
<feature type="compositionally biased region" description="Polar residues" evidence="1">
    <location>
        <begin position="10"/>
        <end position="20"/>
    </location>
</feature>
<name>A0A9D4QFP6_RHISA</name>
<protein>
    <recommendedName>
        <fullName evidence="4">Tick transposon</fullName>
    </recommendedName>
</protein>
<dbReference type="AlphaFoldDB" id="A0A9D4QFP6"/>
<reference evidence="2" key="2">
    <citation type="submission" date="2021-09" db="EMBL/GenBank/DDBJ databases">
        <authorList>
            <person name="Jia N."/>
            <person name="Wang J."/>
            <person name="Shi W."/>
            <person name="Du L."/>
            <person name="Sun Y."/>
            <person name="Zhan W."/>
            <person name="Jiang J."/>
            <person name="Wang Q."/>
            <person name="Zhang B."/>
            <person name="Ji P."/>
            <person name="Sakyi L.B."/>
            <person name="Cui X."/>
            <person name="Yuan T."/>
            <person name="Jiang B."/>
            <person name="Yang W."/>
            <person name="Lam T.T.-Y."/>
            <person name="Chang Q."/>
            <person name="Ding S."/>
            <person name="Wang X."/>
            <person name="Zhu J."/>
            <person name="Ruan X."/>
            <person name="Zhao L."/>
            <person name="Wei J."/>
            <person name="Que T."/>
            <person name="Du C."/>
            <person name="Cheng J."/>
            <person name="Dai P."/>
            <person name="Han X."/>
            <person name="Huang E."/>
            <person name="Gao Y."/>
            <person name="Liu J."/>
            <person name="Shao H."/>
            <person name="Ye R."/>
            <person name="Li L."/>
            <person name="Wei W."/>
            <person name="Wang X."/>
            <person name="Wang C."/>
            <person name="Huo Q."/>
            <person name="Li W."/>
            <person name="Guo W."/>
            <person name="Chen H."/>
            <person name="Chen S."/>
            <person name="Zhou L."/>
            <person name="Zhou L."/>
            <person name="Ni X."/>
            <person name="Tian J."/>
            <person name="Zhou Y."/>
            <person name="Sheng Y."/>
            <person name="Liu T."/>
            <person name="Pan Y."/>
            <person name="Xia L."/>
            <person name="Li J."/>
            <person name="Zhao F."/>
            <person name="Cao W."/>
        </authorList>
    </citation>
    <scope>NUCLEOTIDE SEQUENCE</scope>
    <source>
        <strain evidence="2">Rsan-2018</strain>
        <tissue evidence="2">Larvae</tissue>
    </source>
</reference>
<organism evidence="2 3">
    <name type="scientific">Rhipicephalus sanguineus</name>
    <name type="common">Brown dog tick</name>
    <name type="synonym">Ixodes sanguineus</name>
    <dbReference type="NCBI Taxonomy" id="34632"/>
    <lineage>
        <taxon>Eukaryota</taxon>
        <taxon>Metazoa</taxon>
        <taxon>Ecdysozoa</taxon>
        <taxon>Arthropoda</taxon>
        <taxon>Chelicerata</taxon>
        <taxon>Arachnida</taxon>
        <taxon>Acari</taxon>
        <taxon>Parasitiformes</taxon>
        <taxon>Ixodida</taxon>
        <taxon>Ixodoidea</taxon>
        <taxon>Ixodidae</taxon>
        <taxon>Rhipicephalinae</taxon>
        <taxon>Rhipicephalus</taxon>
        <taxon>Rhipicephalus</taxon>
    </lineage>
</organism>
<feature type="region of interest" description="Disordered" evidence="1">
    <location>
        <begin position="1"/>
        <end position="20"/>
    </location>
</feature>
<accession>A0A9D4QFP6</accession>
<gene>
    <name evidence="2" type="ORF">HPB52_023229</name>
</gene>
<reference evidence="2" key="1">
    <citation type="journal article" date="2020" name="Cell">
        <title>Large-Scale Comparative Analyses of Tick Genomes Elucidate Their Genetic Diversity and Vector Capacities.</title>
        <authorList>
            <consortium name="Tick Genome and Microbiome Consortium (TIGMIC)"/>
            <person name="Jia N."/>
            <person name="Wang J."/>
            <person name="Shi W."/>
            <person name="Du L."/>
            <person name="Sun Y."/>
            <person name="Zhan W."/>
            <person name="Jiang J.F."/>
            <person name="Wang Q."/>
            <person name="Zhang B."/>
            <person name="Ji P."/>
            <person name="Bell-Sakyi L."/>
            <person name="Cui X.M."/>
            <person name="Yuan T.T."/>
            <person name="Jiang B.G."/>
            <person name="Yang W.F."/>
            <person name="Lam T.T."/>
            <person name="Chang Q.C."/>
            <person name="Ding S.J."/>
            <person name="Wang X.J."/>
            <person name="Zhu J.G."/>
            <person name="Ruan X.D."/>
            <person name="Zhao L."/>
            <person name="Wei J.T."/>
            <person name="Ye R.Z."/>
            <person name="Que T.C."/>
            <person name="Du C.H."/>
            <person name="Zhou Y.H."/>
            <person name="Cheng J.X."/>
            <person name="Dai P.F."/>
            <person name="Guo W.B."/>
            <person name="Han X.H."/>
            <person name="Huang E.J."/>
            <person name="Li L.F."/>
            <person name="Wei W."/>
            <person name="Gao Y.C."/>
            <person name="Liu J.Z."/>
            <person name="Shao H.Z."/>
            <person name="Wang X."/>
            <person name="Wang C.C."/>
            <person name="Yang T.C."/>
            <person name="Huo Q.B."/>
            <person name="Li W."/>
            <person name="Chen H.Y."/>
            <person name="Chen S.E."/>
            <person name="Zhou L.G."/>
            <person name="Ni X.B."/>
            <person name="Tian J.H."/>
            <person name="Sheng Y."/>
            <person name="Liu T."/>
            <person name="Pan Y.S."/>
            <person name="Xia L.Y."/>
            <person name="Li J."/>
            <person name="Zhao F."/>
            <person name="Cao W.C."/>
        </authorList>
    </citation>
    <scope>NUCLEOTIDE SEQUENCE</scope>
    <source>
        <strain evidence="2">Rsan-2018</strain>
    </source>
</reference>
<proteinExistence type="predicted"/>
<sequence length="283" mass="31818">MKTHLRSARNAKSSATGQFRTSGVREDWQNVLYGRQEEASAGSIPLLVRSLDPTRTVRDLDPQRVARELQTEAGVAPRSYCYMRLTRGGLLALGARTAEAAVRSQRVRCLGGTPVEVTVPLWHVHNAAKIRRVPTWIGDADIRERLYESAGVVSVRRLVAYGAPTAEGRRRDIPQTSVVLVFRPKMRRVPTSVTLCGVEYAVEPYALPPAQCMRCQRFGHEVAKCTERVARCKVCAGPHDYRRCDFRGHRLKCANCEGPHAATFAMCPLRRRFYATCANRRRR</sequence>
<comment type="caution">
    <text evidence="2">The sequence shown here is derived from an EMBL/GenBank/DDBJ whole genome shotgun (WGS) entry which is preliminary data.</text>
</comment>
<dbReference type="Proteomes" id="UP000821837">
    <property type="component" value="Chromosome 10"/>
</dbReference>
<evidence type="ECO:0008006" key="4">
    <source>
        <dbReference type="Google" id="ProtNLM"/>
    </source>
</evidence>
<keyword evidence="3" id="KW-1185">Reference proteome</keyword>
<dbReference type="EMBL" id="JABSTV010001246">
    <property type="protein sequence ID" value="KAH7977047.1"/>
    <property type="molecule type" value="Genomic_DNA"/>
</dbReference>
<evidence type="ECO:0000256" key="1">
    <source>
        <dbReference type="SAM" id="MobiDB-lite"/>
    </source>
</evidence>
<evidence type="ECO:0000313" key="2">
    <source>
        <dbReference type="EMBL" id="KAH7977047.1"/>
    </source>
</evidence>